<dbReference type="InterPro" id="IPR058582">
    <property type="entry name" value="KH_NusA_2nd"/>
</dbReference>
<reference evidence="10" key="1">
    <citation type="journal article" date="2020" name="mSystems">
        <title>Genome- and Community-Level Interaction Insights into Carbon Utilization and Element Cycling Functions of Hydrothermarchaeota in Hydrothermal Sediment.</title>
        <authorList>
            <person name="Zhou Z."/>
            <person name="Liu Y."/>
            <person name="Xu W."/>
            <person name="Pan J."/>
            <person name="Luo Z.H."/>
            <person name="Li M."/>
        </authorList>
    </citation>
    <scope>NUCLEOTIDE SEQUENCE [LARGE SCALE GENOMIC DNA]</scope>
    <source>
        <strain evidence="10">SpSt-906</strain>
    </source>
</reference>
<proteinExistence type="inferred from homology"/>
<comment type="caution">
    <text evidence="10">The sequence shown here is derived from an EMBL/GenBank/DDBJ whole genome shotgun (WGS) entry which is preliminary data.</text>
</comment>
<evidence type="ECO:0000256" key="2">
    <source>
        <dbReference type="ARBA" id="ARBA00022490"/>
    </source>
</evidence>
<evidence type="ECO:0000256" key="5">
    <source>
        <dbReference type="ARBA" id="ARBA00023015"/>
    </source>
</evidence>
<dbReference type="Pfam" id="PF13184">
    <property type="entry name" value="KH_NusA_1st"/>
    <property type="match status" value="1"/>
</dbReference>
<keyword evidence="3 7" id="KW-0889">Transcription antitermination</keyword>
<dbReference type="InterPro" id="IPR009019">
    <property type="entry name" value="KH_sf_prok-type"/>
</dbReference>
<evidence type="ECO:0000256" key="6">
    <source>
        <dbReference type="ARBA" id="ARBA00023163"/>
    </source>
</evidence>
<dbReference type="GO" id="GO:0005829">
    <property type="term" value="C:cytosol"/>
    <property type="evidence" value="ECO:0007669"/>
    <property type="project" value="TreeGrafter"/>
</dbReference>
<dbReference type="InterPro" id="IPR030842">
    <property type="entry name" value="TF_NusA_bacterial"/>
</dbReference>
<dbReference type="NCBIfam" id="TIGR01953">
    <property type="entry name" value="NusA"/>
    <property type="match status" value="1"/>
</dbReference>
<evidence type="ECO:0000256" key="1">
    <source>
        <dbReference type="ARBA" id="ARBA00022472"/>
    </source>
</evidence>
<evidence type="ECO:0000313" key="10">
    <source>
        <dbReference type="EMBL" id="HGE98957.1"/>
    </source>
</evidence>
<dbReference type="GO" id="GO:0003723">
    <property type="term" value="F:RNA binding"/>
    <property type="evidence" value="ECO:0007669"/>
    <property type="project" value="UniProtKB-UniRule"/>
</dbReference>
<dbReference type="Gene3D" id="3.30.300.20">
    <property type="match status" value="2"/>
</dbReference>
<dbReference type="CDD" id="cd02134">
    <property type="entry name" value="KH-II_NusA_rpt1"/>
    <property type="match status" value="1"/>
</dbReference>
<dbReference type="GO" id="GO:0003700">
    <property type="term" value="F:DNA-binding transcription factor activity"/>
    <property type="evidence" value="ECO:0007669"/>
    <property type="project" value="InterPro"/>
</dbReference>
<dbReference type="GO" id="GO:0006353">
    <property type="term" value="P:DNA-templated transcription termination"/>
    <property type="evidence" value="ECO:0007669"/>
    <property type="project" value="UniProtKB-UniRule"/>
</dbReference>
<dbReference type="InterPro" id="IPR025249">
    <property type="entry name" value="TF_NusA_KH_1st"/>
</dbReference>
<dbReference type="Pfam" id="PF26594">
    <property type="entry name" value="KH_NusA_2nd"/>
    <property type="match status" value="1"/>
</dbReference>
<dbReference type="Gene3D" id="3.30.1480.10">
    <property type="entry name" value="NusA, N-terminal domain"/>
    <property type="match status" value="1"/>
</dbReference>
<comment type="similarity">
    <text evidence="7">Belongs to the NusA family.</text>
</comment>
<protein>
    <recommendedName>
        <fullName evidence="7">Transcription termination/antitermination protein NusA</fullName>
    </recommendedName>
</protein>
<dbReference type="SMART" id="SM00316">
    <property type="entry name" value="S1"/>
    <property type="match status" value="1"/>
</dbReference>
<dbReference type="InterPro" id="IPR015946">
    <property type="entry name" value="KH_dom-like_a/b"/>
</dbReference>
<dbReference type="InterPro" id="IPR010213">
    <property type="entry name" value="TF_NusA"/>
</dbReference>
<keyword evidence="2 7" id="KW-0963">Cytoplasm</keyword>
<keyword evidence="8" id="KW-0175">Coiled coil</keyword>
<keyword evidence="5 7" id="KW-0805">Transcription regulation</keyword>
<evidence type="ECO:0000259" key="9">
    <source>
        <dbReference type="PROSITE" id="PS50126"/>
    </source>
</evidence>
<dbReference type="Pfam" id="PF08529">
    <property type="entry name" value="NusA_N"/>
    <property type="match status" value="1"/>
</dbReference>
<evidence type="ECO:0000256" key="7">
    <source>
        <dbReference type="HAMAP-Rule" id="MF_00945"/>
    </source>
</evidence>
<dbReference type="Gene3D" id="2.40.50.140">
    <property type="entry name" value="Nucleic acid-binding proteins"/>
    <property type="match status" value="1"/>
</dbReference>
<comment type="subunit">
    <text evidence="7">Monomer. Binds directly to the core enzyme of the DNA-dependent RNA polymerase and to nascent RNA.</text>
</comment>
<dbReference type="PANTHER" id="PTHR22648:SF0">
    <property type="entry name" value="TRANSCRIPTION TERMINATION_ANTITERMINATION PROTEIN NUSA"/>
    <property type="match status" value="1"/>
</dbReference>
<evidence type="ECO:0000256" key="4">
    <source>
        <dbReference type="ARBA" id="ARBA00022884"/>
    </source>
</evidence>
<dbReference type="SUPFAM" id="SSF69705">
    <property type="entry name" value="Transcription factor NusA, N-terminal domain"/>
    <property type="match status" value="1"/>
</dbReference>
<dbReference type="SUPFAM" id="SSF54814">
    <property type="entry name" value="Prokaryotic type KH domain (KH-domain type II)"/>
    <property type="match status" value="2"/>
</dbReference>
<evidence type="ECO:0000256" key="8">
    <source>
        <dbReference type="SAM" id="Coils"/>
    </source>
</evidence>
<gene>
    <name evidence="7 10" type="primary">nusA</name>
    <name evidence="10" type="ORF">ENX07_02640</name>
</gene>
<dbReference type="PANTHER" id="PTHR22648">
    <property type="entry name" value="TRANSCRIPTION TERMINATION FACTOR NUSA"/>
    <property type="match status" value="1"/>
</dbReference>
<dbReference type="HAMAP" id="MF_00945_B">
    <property type="entry name" value="NusA_B"/>
    <property type="match status" value="1"/>
</dbReference>
<dbReference type="InterPro" id="IPR003029">
    <property type="entry name" value="S1_domain"/>
</dbReference>
<comment type="subcellular location">
    <subcellularLocation>
        <location evidence="7">Cytoplasm</location>
    </subcellularLocation>
</comment>
<dbReference type="FunFam" id="3.30.300.20:FF:000002">
    <property type="entry name" value="Transcription termination/antitermination protein NusA"/>
    <property type="match status" value="1"/>
</dbReference>
<comment type="function">
    <text evidence="7">Participates in both transcription termination and antitermination.</text>
</comment>
<feature type="coiled-coil region" evidence="8">
    <location>
        <begin position="383"/>
        <end position="414"/>
    </location>
</feature>
<sequence length="418" mass="47206">MNKEVVTMLAQLARMRNVDIVYVVETLRLSLIEGLKRRFGEKINPEVAINPETGEIRIFLNKVVSEVVSDPAQEISLADAQRIKPGAKIGETVKEELSLSEIGRSAIMRAGEELTRRLREAEKTKLFKEYQDKLKKIVTGTVHKITDKEIIVNLGMVEGILLPKDQLKSDSYRQGQPIKAYVYKVEKTPVGPKIYLSRSHPDFLRRLLEKEVPEIRDGTVKIQGIVRGDGRAKVAVVSTDDKIDPVGACVGFRRQRIENIVKELSGEKVDIIQWSRDPHIFISRALGPAKILSVFKEEDGYTVVCSDKDFPIAIGKSGQNVNLASKLVGTKITVIKESDYKDRLIMNKAKKVNLSNFSIPQNILERLLEAQILTAFDLLFPPVEDLSQRLGIEVERLENLRKEIRDRLSEEQTTQEAD</sequence>
<keyword evidence="1 7" id="KW-0806">Transcription termination</keyword>
<dbReference type="PROSITE" id="PS50126">
    <property type="entry name" value="S1"/>
    <property type="match status" value="1"/>
</dbReference>
<keyword evidence="6 7" id="KW-0804">Transcription</keyword>
<accession>A0A7C3YZL6</accession>
<dbReference type="CDD" id="cd04455">
    <property type="entry name" value="S1_NusA"/>
    <property type="match status" value="1"/>
</dbReference>
<dbReference type="AlphaFoldDB" id="A0A7C3YZL6"/>
<dbReference type="GO" id="GO:0031564">
    <property type="term" value="P:transcription antitermination"/>
    <property type="evidence" value="ECO:0007669"/>
    <property type="project" value="UniProtKB-UniRule"/>
</dbReference>
<dbReference type="InterPro" id="IPR013735">
    <property type="entry name" value="TF_NusA_N"/>
</dbReference>
<dbReference type="EMBL" id="DTMQ01000016">
    <property type="protein sequence ID" value="HGE98957.1"/>
    <property type="molecule type" value="Genomic_DNA"/>
</dbReference>
<dbReference type="SUPFAM" id="SSF50249">
    <property type="entry name" value="Nucleic acid-binding proteins"/>
    <property type="match status" value="1"/>
</dbReference>
<dbReference type="InterPro" id="IPR012340">
    <property type="entry name" value="NA-bd_OB-fold"/>
</dbReference>
<organism evidence="10">
    <name type="scientific">candidate division WOR-3 bacterium</name>
    <dbReference type="NCBI Taxonomy" id="2052148"/>
    <lineage>
        <taxon>Bacteria</taxon>
        <taxon>Bacteria division WOR-3</taxon>
    </lineage>
</organism>
<name>A0A7C3YZL6_UNCW3</name>
<dbReference type="InterPro" id="IPR036555">
    <property type="entry name" value="NusA_N_sf"/>
</dbReference>
<evidence type="ECO:0000256" key="3">
    <source>
        <dbReference type="ARBA" id="ARBA00022814"/>
    </source>
</evidence>
<feature type="domain" description="S1 motif" evidence="9">
    <location>
        <begin position="135"/>
        <end position="199"/>
    </location>
</feature>
<keyword evidence="4 7" id="KW-0694">RNA-binding</keyword>
<dbReference type="Pfam" id="PF00575">
    <property type="entry name" value="S1"/>
    <property type="match status" value="1"/>
</dbReference>